<dbReference type="AlphaFoldDB" id="A0A9D5Q6U2"/>
<dbReference type="PANTHER" id="PTHR46361:SF3">
    <property type="entry name" value="ELECTRON CARRIER_ PROTEIN DISULFIDE OXIDOREDUCTASE"/>
    <property type="match status" value="1"/>
</dbReference>
<dbReference type="PANTHER" id="PTHR46361">
    <property type="entry name" value="ELECTRON CARRIER/ PROTEIN DISULFIDE OXIDOREDUCTASE"/>
    <property type="match status" value="1"/>
</dbReference>
<dbReference type="InterPro" id="IPR006869">
    <property type="entry name" value="DUF547"/>
</dbReference>
<evidence type="ECO:0000259" key="1">
    <source>
        <dbReference type="Pfam" id="PF04784"/>
    </source>
</evidence>
<name>A0A9D5Q6U2_9BACT</name>
<sequence>MLIPKGTVIHENLNTSFTHIDQLVDGLQHNEFSGYCLVSFWQYTGIIFFEDGKILNALEESDAQAETARTGETATASILAKGREKDGEISVYRLSQEMIWLLVASLHATAKYEQLSTDLTSVDRVAGLLQKGGLSGYIEVILEQDAGNATLFFQEGTLLEAVWAPVETQIVGDSVSLEEIEDRCERYGAVFNVYQARDLADGAGSTVSMQGNIPLKTVRLFETILVHLESITDSLATSGKFQQVFKTILPHLADQHPFLDPFIGDFRYSDHTLTYQGDASYDEFTNGMCDVINETVSSLLTQIPEQALLPKISASLETVTTSSSDLIDELNLETRLPRIFQDYSFFTEEYAHDADKKKKDSEARIVLNLQGIGVSDIEPDSILREFYRVIASMFKKYTEPKQHRIHYSQIKKSREYQEYQMATALLQKFDVSYLPTRQDQLAFWLNVYNFLVIDGVIKFGVTTNIQNVKGFFTRASYRLGAHIFSLDDIEHGILRNNQRRPYSLFRQFSGSDPREALCITPPDNRVHCCFCCAAKSCPPLALYSPKKVEQQLELAVKRYLLTHGMRLNREKNELWLSRTFYWYRKDFEADGNTVIDFVIEALHEKEIGQFIRQNRDRLTLRFMEYDWSLNGS</sequence>
<protein>
    <submittedName>
        <fullName evidence="2">DUF547 domain-containing protein</fullName>
    </submittedName>
</protein>
<accession>A0A9D5Q6U2</accession>
<organism evidence="2 3">
    <name type="scientific">candidate division KSB3 bacterium</name>
    <dbReference type="NCBI Taxonomy" id="2044937"/>
    <lineage>
        <taxon>Bacteria</taxon>
        <taxon>candidate division KSB3</taxon>
    </lineage>
</organism>
<dbReference type="Pfam" id="PF04784">
    <property type="entry name" value="DUF547"/>
    <property type="match status" value="1"/>
</dbReference>
<feature type="domain" description="DUF547" evidence="1">
    <location>
        <begin position="436"/>
        <end position="560"/>
    </location>
</feature>
<reference evidence="2" key="1">
    <citation type="submission" date="2019-11" db="EMBL/GenBank/DDBJ databases">
        <title>Microbial mats filling the niche in hypersaline microbial mats.</title>
        <authorList>
            <person name="Wong H.L."/>
            <person name="Macleod F.I."/>
            <person name="White R.A. III"/>
            <person name="Burns B.P."/>
        </authorList>
    </citation>
    <scope>NUCLEOTIDE SEQUENCE</scope>
    <source>
        <strain evidence="2">Rbin_158</strain>
    </source>
</reference>
<proteinExistence type="predicted"/>
<evidence type="ECO:0000313" key="3">
    <source>
        <dbReference type="Proteomes" id="UP000649604"/>
    </source>
</evidence>
<dbReference type="EMBL" id="WJJP01000386">
    <property type="protein sequence ID" value="MBD3325261.1"/>
    <property type="molecule type" value="Genomic_DNA"/>
</dbReference>
<evidence type="ECO:0000313" key="2">
    <source>
        <dbReference type="EMBL" id="MBD3325261.1"/>
    </source>
</evidence>
<dbReference type="Proteomes" id="UP000649604">
    <property type="component" value="Unassembled WGS sequence"/>
</dbReference>
<gene>
    <name evidence="2" type="ORF">GF339_11795</name>
</gene>
<comment type="caution">
    <text evidence="2">The sequence shown here is derived from an EMBL/GenBank/DDBJ whole genome shotgun (WGS) entry which is preliminary data.</text>
</comment>